<evidence type="ECO:0000313" key="3">
    <source>
        <dbReference type="Proteomes" id="UP000257109"/>
    </source>
</evidence>
<dbReference type="Pfam" id="PF24626">
    <property type="entry name" value="SH3_Tf2-1"/>
    <property type="match status" value="1"/>
</dbReference>
<feature type="non-terminal residue" evidence="2">
    <location>
        <position position="1"/>
    </location>
</feature>
<dbReference type="OrthoDB" id="1935586at2759"/>
<evidence type="ECO:0000313" key="2">
    <source>
        <dbReference type="EMBL" id="RDX88944.1"/>
    </source>
</evidence>
<gene>
    <name evidence="2" type="ORF">CR513_29400</name>
</gene>
<dbReference type="EMBL" id="QJKJ01005803">
    <property type="protein sequence ID" value="RDX88944.1"/>
    <property type="molecule type" value="Genomic_DNA"/>
</dbReference>
<dbReference type="AlphaFoldDB" id="A0A371GEI5"/>
<dbReference type="InterPro" id="IPR056924">
    <property type="entry name" value="SH3_Tf2-1"/>
</dbReference>
<name>A0A371GEI5_MUCPR</name>
<proteinExistence type="predicted"/>
<feature type="domain" description="Tf2-1-like SH3-like" evidence="1">
    <location>
        <begin position="27"/>
        <end position="75"/>
    </location>
</feature>
<protein>
    <recommendedName>
        <fullName evidence="1">Tf2-1-like SH3-like domain-containing protein</fullName>
    </recommendedName>
</protein>
<organism evidence="2 3">
    <name type="scientific">Mucuna pruriens</name>
    <name type="common">Velvet bean</name>
    <name type="synonym">Dolichos pruriens</name>
    <dbReference type="NCBI Taxonomy" id="157652"/>
    <lineage>
        <taxon>Eukaryota</taxon>
        <taxon>Viridiplantae</taxon>
        <taxon>Streptophyta</taxon>
        <taxon>Embryophyta</taxon>
        <taxon>Tracheophyta</taxon>
        <taxon>Spermatophyta</taxon>
        <taxon>Magnoliopsida</taxon>
        <taxon>eudicotyledons</taxon>
        <taxon>Gunneridae</taxon>
        <taxon>Pentapetalae</taxon>
        <taxon>rosids</taxon>
        <taxon>fabids</taxon>
        <taxon>Fabales</taxon>
        <taxon>Fabaceae</taxon>
        <taxon>Papilionoideae</taxon>
        <taxon>50 kb inversion clade</taxon>
        <taxon>NPAAA clade</taxon>
        <taxon>indigoferoid/millettioid clade</taxon>
        <taxon>Phaseoleae</taxon>
        <taxon>Mucuna</taxon>
    </lineage>
</organism>
<evidence type="ECO:0000259" key="1">
    <source>
        <dbReference type="Pfam" id="PF24626"/>
    </source>
</evidence>
<sequence>MNGHEKEREKCTKNANKGRKEVSFNEGDLVWVQLRKDRFPHLRKSKLLPREDGPFKIIKKLNDYAYKVDMPHEFGGSMQVPILRKILFKKGRMMHPRDKYGIGFDKKKDLKKDKSTSYCLNYGKFGHMSYSCGDCPKKKPSKHFKTNKKGPKKILVPRNLTIPIVDLLDNKKDTLVMVPRQWLLMSHDKRKIYVPRPNTYVWRLGYL</sequence>
<keyword evidence="3" id="KW-1185">Reference proteome</keyword>
<reference evidence="2" key="1">
    <citation type="submission" date="2018-05" db="EMBL/GenBank/DDBJ databases">
        <title>Draft genome of Mucuna pruriens seed.</title>
        <authorList>
            <person name="Nnadi N.E."/>
            <person name="Vos R."/>
            <person name="Hasami M.H."/>
            <person name="Devisetty U.K."/>
            <person name="Aguiy J.C."/>
        </authorList>
    </citation>
    <scope>NUCLEOTIDE SEQUENCE [LARGE SCALE GENOMIC DNA]</scope>
    <source>
        <strain evidence="2">JCA_2017</strain>
    </source>
</reference>
<comment type="caution">
    <text evidence="2">The sequence shown here is derived from an EMBL/GenBank/DDBJ whole genome shotgun (WGS) entry which is preliminary data.</text>
</comment>
<dbReference type="Proteomes" id="UP000257109">
    <property type="component" value="Unassembled WGS sequence"/>
</dbReference>
<accession>A0A371GEI5</accession>